<protein>
    <submittedName>
        <fullName evidence="1">Uncharacterized protein</fullName>
    </submittedName>
</protein>
<gene>
    <name evidence="1" type="ORF">JR316_0006954</name>
</gene>
<accession>A0ACB8GYQ1</accession>
<reference evidence="1" key="1">
    <citation type="submission" date="2021-10" db="EMBL/GenBank/DDBJ databases">
        <title>Psilocybe cubensis genome.</title>
        <authorList>
            <person name="Mckernan K.J."/>
            <person name="Crawford S."/>
            <person name="Trippe A."/>
            <person name="Kane L.T."/>
            <person name="Mclaughlin S."/>
        </authorList>
    </citation>
    <scope>NUCLEOTIDE SEQUENCE</scope>
    <source>
        <strain evidence="1">MGC-MH-2018</strain>
    </source>
</reference>
<proteinExistence type="predicted"/>
<comment type="caution">
    <text evidence="1">The sequence shown here is derived from an EMBL/GenBank/DDBJ whole genome shotgun (WGS) entry which is preliminary data.</text>
</comment>
<keyword evidence="2" id="KW-1185">Reference proteome</keyword>
<organism evidence="1 2">
    <name type="scientific">Psilocybe cubensis</name>
    <name type="common">Psychedelic mushroom</name>
    <name type="synonym">Stropharia cubensis</name>
    <dbReference type="NCBI Taxonomy" id="181762"/>
    <lineage>
        <taxon>Eukaryota</taxon>
        <taxon>Fungi</taxon>
        <taxon>Dikarya</taxon>
        <taxon>Basidiomycota</taxon>
        <taxon>Agaricomycotina</taxon>
        <taxon>Agaricomycetes</taxon>
        <taxon>Agaricomycetidae</taxon>
        <taxon>Agaricales</taxon>
        <taxon>Agaricineae</taxon>
        <taxon>Strophariaceae</taxon>
        <taxon>Psilocybe</taxon>
    </lineage>
</organism>
<dbReference type="Proteomes" id="UP000664032">
    <property type="component" value="Unassembled WGS sequence"/>
</dbReference>
<sequence length="396" mass="43872">MRRGFLNSSKAKIRSLSTQNQNNGEIPIPVDADAPQTVQNHDTGFLRTAAPPEGFKLQEMVAKKSDALKTDYSKDAIVVTTIPSVIYGDPPDPDGNSEWIVMGPTKQLVLKAPGYPRAVPKTTGLPAYEVRLTQDMGFGIFATRDIEVGELIFAERPLLVMPVNFKLLAADVPLPDNFEDIHATQMAILLQSEKVIEYAVARMTPGNQEAFKALANMHTEDGSGPLAGIVRTNGYLIDSLYDGEKLVDPQQNGYIGFRASRDIEAGEQLFYGYCDDALTAVERKAKLARYAVVCSCAACIHATPQTDRLRQEYEGLIDGLHNHLKTFPEDKTFDNSALERLLEIQKMLIKEGLHGTKKYGLFLGVLSRLYLKLGQYDKAEVCLKKLKGYHNLSYVD</sequence>
<evidence type="ECO:0000313" key="2">
    <source>
        <dbReference type="Proteomes" id="UP000664032"/>
    </source>
</evidence>
<name>A0ACB8GYQ1_PSICU</name>
<evidence type="ECO:0000313" key="1">
    <source>
        <dbReference type="EMBL" id="KAH9480356.1"/>
    </source>
</evidence>
<dbReference type="EMBL" id="JAFIQS020000006">
    <property type="protein sequence ID" value="KAH9480356.1"/>
    <property type="molecule type" value="Genomic_DNA"/>
</dbReference>